<evidence type="ECO:0000313" key="7">
    <source>
        <dbReference type="EMBL" id="QMV75904.1"/>
    </source>
</evidence>
<dbReference type="Proteomes" id="UP000515240">
    <property type="component" value="Chromosome"/>
</dbReference>
<gene>
    <name evidence="7" type="ORF">HS961_22650</name>
</gene>
<name>A0A7G5EPH9_9BURK</name>
<feature type="transmembrane region" description="Helical" evidence="6">
    <location>
        <begin position="289"/>
        <end position="309"/>
    </location>
</feature>
<feature type="transmembrane region" description="Helical" evidence="6">
    <location>
        <begin position="91"/>
        <end position="111"/>
    </location>
</feature>
<evidence type="ECO:0000256" key="4">
    <source>
        <dbReference type="ARBA" id="ARBA00022989"/>
    </source>
</evidence>
<evidence type="ECO:0000313" key="8">
    <source>
        <dbReference type="Proteomes" id="UP000515240"/>
    </source>
</evidence>
<evidence type="ECO:0000256" key="3">
    <source>
        <dbReference type="ARBA" id="ARBA00022692"/>
    </source>
</evidence>
<dbReference type="PANTHER" id="PTHR30482">
    <property type="entry name" value="HIGH-AFFINITY BRANCHED-CHAIN AMINO ACID TRANSPORT SYSTEM PERMEASE"/>
    <property type="match status" value="1"/>
</dbReference>
<keyword evidence="5 6" id="KW-0472">Membrane</keyword>
<evidence type="ECO:0000256" key="6">
    <source>
        <dbReference type="SAM" id="Phobius"/>
    </source>
</evidence>
<reference evidence="7 8" key="1">
    <citation type="journal article" date="2020" name="G3 (Bethesda)">
        <title>CeMbio - The Caenorhabditis elegans Microbiome Resource.</title>
        <authorList>
            <person name="Dirksen P."/>
            <person name="Assie A."/>
            <person name="Zimmermann J."/>
            <person name="Zhang F."/>
            <person name="Tietje A.M."/>
            <person name="Marsh S.A."/>
            <person name="Felix M.A."/>
            <person name="Shapira M."/>
            <person name="Kaleta C."/>
            <person name="Schulenburg H."/>
            <person name="Samuel B."/>
        </authorList>
    </citation>
    <scope>NUCLEOTIDE SEQUENCE [LARGE SCALE GENOMIC DNA]</scope>
    <source>
        <strain evidence="7 8">BIGb0172</strain>
    </source>
</reference>
<dbReference type="EMBL" id="CP058554">
    <property type="protein sequence ID" value="QMV75904.1"/>
    <property type="molecule type" value="Genomic_DNA"/>
</dbReference>
<feature type="transmembrane region" description="Helical" evidence="6">
    <location>
        <begin position="216"/>
        <end position="240"/>
    </location>
</feature>
<proteinExistence type="predicted"/>
<dbReference type="InterPro" id="IPR001851">
    <property type="entry name" value="ABC_transp_permease"/>
</dbReference>
<feature type="transmembrane region" description="Helical" evidence="6">
    <location>
        <begin position="252"/>
        <end position="277"/>
    </location>
</feature>
<organism evidence="7 8">
    <name type="scientific">Comamonas piscis</name>
    <dbReference type="NCBI Taxonomy" id="1562974"/>
    <lineage>
        <taxon>Bacteria</taxon>
        <taxon>Pseudomonadati</taxon>
        <taxon>Pseudomonadota</taxon>
        <taxon>Betaproteobacteria</taxon>
        <taxon>Burkholderiales</taxon>
        <taxon>Comamonadaceae</taxon>
        <taxon>Comamonas</taxon>
    </lineage>
</organism>
<evidence type="ECO:0000256" key="1">
    <source>
        <dbReference type="ARBA" id="ARBA00004651"/>
    </source>
</evidence>
<feature type="transmembrane region" description="Helical" evidence="6">
    <location>
        <begin position="117"/>
        <end position="135"/>
    </location>
</feature>
<dbReference type="Pfam" id="PF02653">
    <property type="entry name" value="BPD_transp_2"/>
    <property type="match status" value="1"/>
</dbReference>
<feature type="transmembrane region" description="Helical" evidence="6">
    <location>
        <begin position="57"/>
        <end position="79"/>
    </location>
</feature>
<keyword evidence="4 6" id="KW-1133">Transmembrane helix</keyword>
<dbReference type="InterPro" id="IPR043428">
    <property type="entry name" value="LivM-like"/>
</dbReference>
<sequence length="319" mass="34175">MQRSVFDHRLQPRFMLPLLALLIAFPLIAQATGEDFYIGVASRVLVFGLAAASLNFILGFGGMVSFGHAAFVGLGAYTVGLLMQQGISSAWLAWPLAMLMGAVFSLLVGAISLRTQGVYFIMITLAFAQMLYYLIMSFKALGGDDGLSLPSRSDISLGLDLAQDATFYYVVLALVSTSLLLMARVLNARFGHVLQAIKENETRMQAIGFPVYRYKLVAFSLAGAFAGLAGALLANQGSFVGPGMLQWTQSGILLIMVILGGVGHLYGGLLGAAVFLLLEEVLAAYTVHWQLGLGAVLLMVVLVAPNGLLSLRRGMWSKR</sequence>
<dbReference type="GO" id="GO:0015658">
    <property type="term" value="F:branched-chain amino acid transmembrane transporter activity"/>
    <property type="evidence" value="ECO:0007669"/>
    <property type="project" value="InterPro"/>
</dbReference>
<evidence type="ECO:0000256" key="5">
    <source>
        <dbReference type="ARBA" id="ARBA00023136"/>
    </source>
</evidence>
<dbReference type="GO" id="GO:0005886">
    <property type="term" value="C:plasma membrane"/>
    <property type="evidence" value="ECO:0007669"/>
    <property type="project" value="UniProtKB-SubCell"/>
</dbReference>
<keyword evidence="8" id="KW-1185">Reference proteome</keyword>
<keyword evidence="3 6" id="KW-0812">Transmembrane</keyword>
<dbReference type="AlphaFoldDB" id="A0A7G5EPH9"/>
<comment type="subcellular location">
    <subcellularLocation>
        <location evidence="1">Cell membrane</location>
        <topology evidence="1">Multi-pass membrane protein</topology>
    </subcellularLocation>
</comment>
<dbReference type="KEGG" id="cpis:HS961_22650"/>
<keyword evidence="2" id="KW-1003">Cell membrane</keyword>
<dbReference type="CDD" id="cd06581">
    <property type="entry name" value="TM_PBP1_LivM_like"/>
    <property type="match status" value="1"/>
</dbReference>
<evidence type="ECO:0000256" key="2">
    <source>
        <dbReference type="ARBA" id="ARBA00022475"/>
    </source>
</evidence>
<protein>
    <submittedName>
        <fullName evidence="7">Branched-chain amino acid ABC transporter permease</fullName>
    </submittedName>
</protein>
<accession>A0A7G5EPH9</accession>
<dbReference type="PANTHER" id="PTHR30482:SF17">
    <property type="entry name" value="ABC TRANSPORTER ATP-BINDING PROTEIN"/>
    <property type="match status" value="1"/>
</dbReference>
<feature type="transmembrane region" description="Helical" evidence="6">
    <location>
        <begin position="166"/>
        <end position="186"/>
    </location>
</feature>